<reference evidence="6" key="3">
    <citation type="submission" date="2015-02" db="UniProtKB">
        <authorList>
            <consortium name="EnsemblProtists"/>
        </authorList>
    </citation>
    <scope>IDENTIFICATION</scope>
    <source>
        <strain evidence="6">DAOM BR144</strain>
    </source>
</reference>
<feature type="repeat" description="ANK" evidence="3">
    <location>
        <begin position="241"/>
        <end position="273"/>
    </location>
</feature>
<dbReference type="InterPro" id="IPR036770">
    <property type="entry name" value="Ankyrin_rpt-contain_sf"/>
</dbReference>
<keyword evidence="5" id="KW-0472">Membrane</keyword>
<evidence type="ECO:0000313" key="7">
    <source>
        <dbReference type="Proteomes" id="UP000019132"/>
    </source>
</evidence>
<keyword evidence="1" id="KW-0677">Repeat</keyword>
<dbReference type="EnsemblProtists" id="PYU1_T000835">
    <property type="protein sequence ID" value="PYU1_T000835"/>
    <property type="gene ID" value="PYU1_G000835"/>
</dbReference>
<protein>
    <submittedName>
        <fullName evidence="6">Uncharacterized protein</fullName>
    </submittedName>
</protein>
<keyword evidence="7" id="KW-1185">Reference proteome</keyword>
<dbReference type="eggNOG" id="KOG0504">
    <property type="taxonomic scope" value="Eukaryota"/>
</dbReference>
<dbReference type="InParanoid" id="K3W794"/>
<dbReference type="Gene3D" id="1.25.40.20">
    <property type="entry name" value="Ankyrin repeat-containing domain"/>
    <property type="match status" value="1"/>
</dbReference>
<dbReference type="PANTHER" id="PTHR24171:SF9">
    <property type="entry name" value="ANKYRIN REPEAT DOMAIN-CONTAINING PROTEIN 39"/>
    <property type="match status" value="1"/>
</dbReference>
<feature type="transmembrane region" description="Helical" evidence="5">
    <location>
        <begin position="179"/>
        <end position="203"/>
    </location>
</feature>
<sequence length="359" mass="40388">MLLGMRHVLKLTRHHPWALSAALVLISTMYTYARVLVLQFCLGALQHWIHRYPTNFPHGFFIPFYYISTTLAFFAAIAHDCLVLQSGLWKYVLPIPLTTNGRLYRVFGVPLYAFGIATIEAVQLFRNPNMESDLSRLAVYFRGLPEYAWLDDMKLRKLVTDIKWHAWSLQTTTSPTTAAYIRLPLELLLALVVCSVYGIAVFCKEPRHDGEELRDATINNDRPRVKNILLRGVNPNSRSDDGSTSLHICAQQALVGPAKELLEHKADPNVCDRLGFTALHWAVQLRREEQSPTNRLDMIRLLLRHGADPRKADPSGVTPLSIASKKENESSLEVLQEVLAAEASVDSGSSNRTSTSIDN</sequence>
<dbReference type="SUPFAM" id="SSF48403">
    <property type="entry name" value="Ankyrin repeat"/>
    <property type="match status" value="1"/>
</dbReference>
<dbReference type="InterPro" id="IPR002110">
    <property type="entry name" value="Ankyrin_rpt"/>
</dbReference>
<dbReference type="VEuPathDB" id="FungiDB:PYU1_G000835"/>
<dbReference type="STRING" id="431595.K3W794"/>
<feature type="transmembrane region" description="Helical" evidence="5">
    <location>
        <begin position="21"/>
        <end position="49"/>
    </location>
</feature>
<evidence type="ECO:0000256" key="2">
    <source>
        <dbReference type="ARBA" id="ARBA00023043"/>
    </source>
</evidence>
<feature type="transmembrane region" description="Helical" evidence="5">
    <location>
        <begin position="103"/>
        <end position="125"/>
    </location>
</feature>
<evidence type="ECO:0000256" key="3">
    <source>
        <dbReference type="PROSITE-ProRule" id="PRU00023"/>
    </source>
</evidence>
<dbReference type="Proteomes" id="UP000019132">
    <property type="component" value="Unassembled WGS sequence"/>
</dbReference>
<proteinExistence type="predicted"/>
<keyword evidence="5" id="KW-1133">Transmembrane helix</keyword>
<feature type="repeat" description="ANK" evidence="3">
    <location>
        <begin position="274"/>
        <end position="314"/>
    </location>
</feature>
<dbReference type="PROSITE" id="PS50088">
    <property type="entry name" value="ANK_REPEAT"/>
    <property type="match status" value="2"/>
</dbReference>
<evidence type="ECO:0000313" key="6">
    <source>
        <dbReference type="EnsemblProtists" id="PYU1_T000835"/>
    </source>
</evidence>
<evidence type="ECO:0000256" key="4">
    <source>
        <dbReference type="SAM" id="MobiDB-lite"/>
    </source>
</evidence>
<dbReference type="SMART" id="SM00248">
    <property type="entry name" value="ANK"/>
    <property type="match status" value="3"/>
</dbReference>
<dbReference type="OMA" id="HICAQQA"/>
<name>K3W794_GLOUD</name>
<evidence type="ECO:0000256" key="5">
    <source>
        <dbReference type="SAM" id="Phobius"/>
    </source>
</evidence>
<dbReference type="PANTHER" id="PTHR24171">
    <property type="entry name" value="ANKYRIN REPEAT DOMAIN-CONTAINING PROTEIN 39-RELATED"/>
    <property type="match status" value="1"/>
</dbReference>
<keyword evidence="5" id="KW-0812">Transmembrane</keyword>
<reference evidence="7" key="1">
    <citation type="journal article" date="2010" name="Genome Biol.">
        <title>Genome sequence of the necrotrophic plant pathogen Pythium ultimum reveals original pathogenicity mechanisms and effector repertoire.</title>
        <authorList>
            <person name="Levesque C.A."/>
            <person name="Brouwer H."/>
            <person name="Cano L."/>
            <person name="Hamilton J.P."/>
            <person name="Holt C."/>
            <person name="Huitema E."/>
            <person name="Raffaele S."/>
            <person name="Robideau G.P."/>
            <person name="Thines M."/>
            <person name="Win J."/>
            <person name="Zerillo M.M."/>
            <person name="Beakes G.W."/>
            <person name="Boore J.L."/>
            <person name="Busam D."/>
            <person name="Dumas B."/>
            <person name="Ferriera S."/>
            <person name="Fuerstenberg S.I."/>
            <person name="Gachon C.M."/>
            <person name="Gaulin E."/>
            <person name="Govers F."/>
            <person name="Grenville-Briggs L."/>
            <person name="Horner N."/>
            <person name="Hostetler J."/>
            <person name="Jiang R.H."/>
            <person name="Johnson J."/>
            <person name="Krajaejun T."/>
            <person name="Lin H."/>
            <person name="Meijer H.J."/>
            <person name="Moore B."/>
            <person name="Morris P."/>
            <person name="Phuntmart V."/>
            <person name="Puiu D."/>
            <person name="Shetty J."/>
            <person name="Stajich J.E."/>
            <person name="Tripathy S."/>
            <person name="Wawra S."/>
            <person name="van West P."/>
            <person name="Whitty B.R."/>
            <person name="Coutinho P.M."/>
            <person name="Henrissat B."/>
            <person name="Martin F."/>
            <person name="Thomas P.D."/>
            <person name="Tyler B.M."/>
            <person name="De Vries R.P."/>
            <person name="Kamoun S."/>
            <person name="Yandell M."/>
            <person name="Tisserat N."/>
            <person name="Buell C.R."/>
        </authorList>
    </citation>
    <scope>NUCLEOTIDE SEQUENCE</scope>
    <source>
        <strain evidence="7">DAOM:BR144</strain>
    </source>
</reference>
<organism evidence="6 7">
    <name type="scientific">Globisporangium ultimum (strain ATCC 200006 / CBS 805.95 / DAOM BR144)</name>
    <name type="common">Pythium ultimum</name>
    <dbReference type="NCBI Taxonomy" id="431595"/>
    <lineage>
        <taxon>Eukaryota</taxon>
        <taxon>Sar</taxon>
        <taxon>Stramenopiles</taxon>
        <taxon>Oomycota</taxon>
        <taxon>Peronosporomycetes</taxon>
        <taxon>Pythiales</taxon>
        <taxon>Pythiaceae</taxon>
        <taxon>Globisporangium</taxon>
    </lineage>
</organism>
<accession>K3W794</accession>
<keyword evidence="2 3" id="KW-0040">ANK repeat</keyword>
<reference evidence="7" key="2">
    <citation type="submission" date="2010-04" db="EMBL/GenBank/DDBJ databases">
        <authorList>
            <person name="Buell R."/>
            <person name="Hamilton J."/>
            <person name="Hostetler J."/>
        </authorList>
    </citation>
    <scope>NUCLEOTIDE SEQUENCE [LARGE SCALE GENOMIC DNA]</scope>
    <source>
        <strain evidence="7">DAOM:BR144</strain>
    </source>
</reference>
<dbReference type="EMBL" id="GL376620">
    <property type="status" value="NOT_ANNOTATED_CDS"/>
    <property type="molecule type" value="Genomic_DNA"/>
</dbReference>
<feature type="transmembrane region" description="Helical" evidence="5">
    <location>
        <begin position="61"/>
        <end position="82"/>
    </location>
</feature>
<dbReference type="HOGENOM" id="CLU_728580_0_0_1"/>
<evidence type="ECO:0000256" key="1">
    <source>
        <dbReference type="ARBA" id="ARBA00022737"/>
    </source>
</evidence>
<dbReference type="AlphaFoldDB" id="K3W794"/>
<feature type="region of interest" description="Disordered" evidence="4">
    <location>
        <begin position="308"/>
        <end position="329"/>
    </location>
</feature>
<dbReference type="Pfam" id="PF12796">
    <property type="entry name" value="Ank_2"/>
    <property type="match status" value="1"/>
</dbReference>